<accession>A0ABU3BB31</accession>
<dbReference type="InterPro" id="IPR010865">
    <property type="entry name" value="DUF1499"/>
</dbReference>
<protein>
    <submittedName>
        <fullName evidence="1">DUF1499 domain-containing protein</fullName>
    </submittedName>
</protein>
<evidence type="ECO:0000313" key="1">
    <source>
        <dbReference type="EMBL" id="MDT0618181.1"/>
    </source>
</evidence>
<gene>
    <name evidence="1" type="ORF">RM531_06820</name>
</gene>
<reference evidence="1 2" key="1">
    <citation type="submission" date="2023-09" db="EMBL/GenBank/DDBJ databases">
        <authorList>
            <person name="Rey-Velasco X."/>
        </authorList>
    </citation>
    <scope>NUCLEOTIDE SEQUENCE [LARGE SCALE GENOMIC DNA]</scope>
    <source>
        <strain evidence="1 2">P385</strain>
    </source>
</reference>
<organism evidence="1 2">
    <name type="scientific">Spectribacter acetivorans</name>
    <dbReference type="NCBI Taxonomy" id="3075603"/>
    <lineage>
        <taxon>Bacteria</taxon>
        <taxon>Pseudomonadati</taxon>
        <taxon>Pseudomonadota</taxon>
        <taxon>Gammaproteobacteria</taxon>
        <taxon>Salinisphaerales</taxon>
        <taxon>Salinisphaeraceae</taxon>
        <taxon>Spectribacter</taxon>
    </lineage>
</organism>
<comment type="caution">
    <text evidence="1">The sequence shown here is derived from an EMBL/GenBank/DDBJ whole genome shotgun (WGS) entry which is preliminary data.</text>
</comment>
<keyword evidence="2" id="KW-1185">Reference proteome</keyword>
<name>A0ABU3BB31_9GAMM</name>
<dbReference type="PIRSF" id="PIRSF026426">
    <property type="entry name" value="DUF1499"/>
    <property type="match status" value="1"/>
</dbReference>
<dbReference type="RefSeq" id="WP_311658260.1">
    <property type="nucleotide sequence ID" value="NZ_JAVRHY010000005.1"/>
</dbReference>
<dbReference type="PANTHER" id="PTHR34801">
    <property type="entry name" value="EXPRESSED PROTEIN"/>
    <property type="match status" value="1"/>
</dbReference>
<dbReference type="EMBL" id="JAVRHY010000005">
    <property type="protein sequence ID" value="MDT0618181.1"/>
    <property type="molecule type" value="Genomic_DNA"/>
</dbReference>
<dbReference type="PROSITE" id="PS51257">
    <property type="entry name" value="PROKAR_LIPOPROTEIN"/>
    <property type="match status" value="1"/>
</dbReference>
<evidence type="ECO:0000313" key="2">
    <source>
        <dbReference type="Proteomes" id="UP001259982"/>
    </source>
</evidence>
<dbReference type="Proteomes" id="UP001259982">
    <property type="component" value="Unassembled WGS sequence"/>
</dbReference>
<sequence>MFRFLIFLPLASLAAGCASMTERSTGLVDGGLTDCPAAPRCVSSQANDPDKRVPALRLQQPADQAWPAVREAVAGMPRTTIVTADDRYLHAEVISPWRFYTDDLELLLEPDAGRIQVRSSARVGYYDFQVNRERVEALAERLEARGMTAPAGSQP</sequence>
<dbReference type="Pfam" id="PF07386">
    <property type="entry name" value="DUF1499"/>
    <property type="match status" value="1"/>
</dbReference>
<dbReference type="PANTHER" id="PTHR34801:SF6">
    <property type="entry name" value="SLL1620 PROTEIN"/>
    <property type="match status" value="1"/>
</dbReference>
<proteinExistence type="predicted"/>